<dbReference type="PRINTS" id="PR00081">
    <property type="entry name" value="GDHRDH"/>
</dbReference>
<proteinExistence type="predicted"/>
<sequence>MECFPFSNPGGKSVRCRAPQYLSAVLPVIPDLWKQSGPYPSGSAFFLFGTICIIIIVKSERKRRDQGGAGFQWTFRVKQTERMRIMKYALVTGCDHGVGLALAAQLAERGYTTAACRINPEERLIDALAEKHPDRILVCFLDISDNRSVKALAAGLPFPHLDLLINNAGILGRMEDGPEEDLDFDLMQKVINTNALGTLRVTAAMLSLLRKGQGKTVVNLSSEAGSIQDCERTGWFGYCMSKAANNMQGVLIHNTLRQEGGRVFQIHPGHVATYMRGHLDTTAKITPEISADGILKTVLDEPHEIGDRPLFLDYRGKELPW</sequence>
<accession>W0FL36</accession>
<dbReference type="Pfam" id="PF00106">
    <property type="entry name" value="adh_short"/>
    <property type="match status" value="1"/>
</dbReference>
<keyword evidence="1" id="KW-1133">Transmembrane helix</keyword>
<dbReference type="InterPro" id="IPR052184">
    <property type="entry name" value="SDR_enzymes"/>
</dbReference>
<dbReference type="CDD" id="cd05325">
    <property type="entry name" value="carb_red_sniffer_like_SDR_c"/>
    <property type="match status" value="1"/>
</dbReference>
<dbReference type="InterPro" id="IPR036291">
    <property type="entry name" value="NAD(P)-bd_dom_sf"/>
</dbReference>
<organism evidence="2">
    <name type="scientific">uncultured bacterium Contigcl_23</name>
    <dbReference type="NCBI Taxonomy" id="1393667"/>
    <lineage>
        <taxon>Bacteria</taxon>
        <taxon>environmental samples</taxon>
    </lineage>
</organism>
<name>W0FL36_9BACT</name>
<reference evidence="2" key="1">
    <citation type="journal article" date="2013" name="PLoS ONE">
        <title>Metagenomic insights into the carbohydrate-active enzymes carried by the microorganisms adhering to solid digesta in the rumen of cows.</title>
        <authorList>
            <person name="Wang L."/>
            <person name="Hatem A."/>
            <person name="Catalyurek U.V."/>
            <person name="Morrison M."/>
            <person name="Yu Z."/>
        </authorList>
    </citation>
    <scope>NUCLEOTIDE SEQUENCE</scope>
</reference>
<keyword evidence="1" id="KW-0812">Transmembrane</keyword>
<keyword evidence="1" id="KW-0472">Membrane</keyword>
<evidence type="ECO:0000313" key="2">
    <source>
        <dbReference type="EMBL" id="AHF25618.1"/>
    </source>
</evidence>
<dbReference type="PANTHER" id="PTHR45458">
    <property type="entry name" value="SHORT-CHAIN DEHYDROGENASE/REDUCTASE SDR"/>
    <property type="match status" value="1"/>
</dbReference>
<dbReference type="PANTHER" id="PTHR45458:SF1">
    <property type="entry name" value="SHORT CHAIN DEHYDROGENASE"/>
    <property type="match status" value="1"/>
</dbReference>
<dbReference type="EMBL" id="KC246843">
    <property type="protein sequence ID" value="AHF25618.1"/>
    <property type="molecule type" value="Genomic_DNA"/>
</dbReference>
<dbReference type="Gene3D" id="3.40.50.720">
    <property type="entry name" value="NAD(P)-binding Rossmann-like Domain"/>
    <property type="match status" value="1"/>
</dbReference>
<dbReference type="InterPro" id="IPR002347">
    <property type="entry name" value="SDR_fam"/>
</dbReference>
<protein>
    <submittedName>
        <fullName evidence="2">Short-chain dehydrogenase/reductase SDR</fullName>
    </submittedName>
</protein>
<evidence type="ECO:0000256" key="1">
    <source>
        <dbReference type="SAM" id="Phobius"/>
    </source>
</evidence>
<dbReference type="SUPFAM" id="SSF51735">
    <property type="entry name" value="NAD(P)-binding Rossmann-fold domains"/>
    <property type="match status" value="1"/>
</dbReference>
<dbReference type="GO" id="GO:0016616">
    <property type="term" value="F:oxidoreductase activity, acting on the CH-OH group of donors, NAD or NADP as acceptor"/>
    <property type="evidence" value="ECO:0007669"/>
    <property type="project" value="TreeGrafter"/>
</dbReference>
<feature type="transmembrane region" description="Helical" evidence="1">
    <location>
        <begin position="39"/>
        <end position="57"/>
    </location>
</feature>
<dbReference type="AlphaFoldDB" id="W0FL36"/>